<reference evidence="1" key="1">
    <citation type="journal article" date="2020" name="mSystems">
        <title>Genome- and Community-Level Interaction Insights into Carbon Utilization and Element Cycling Functions of Hydrothermarchaeota in Hydrothermal Sediment.</title>
        <authorList>
            <person name="Zhou Z."/>
            <person name="Liu Y."/>
            <person name="Xu W."/>
            <person name="Pan J."/>
            <person name="Luo Z.H."/>
            <person name="Li M."/>
        </authorList>
    </citation>
    <scope>NUCLEOTIDE SEQUENCE [LARGE SCALE GENOMIC DNA]</scope>
    <source>
        <strain evidence="1">SpSt-618</strain>
    </source>
</reference>
<proteinExistence type="predicted"/>
<dbReference type="AlphaFoldDB" id="A0A7J3IA26"/>
<gene>
    <name evidence="1" type="ORF">ENT87_08775</name>
</gene>
<comment type="caution">
    <text evidence="1">The sequence shown here is derived from an EMBL/GenBank/DDBJ whole genome shotgun (WGS) entry which is preliminary data.</text>
</comment>
<sequence length="212" mass="24455">MGSEMYLTQILQLLNRMGVKHLEDLVRKAIKLVNEKGIPINHILAELLIYYYLSNCGYSYISIEESVGIAKCDVYAQKGDFNICIEVDFYTVPSNFILNRTKYILARHIRKVIQIVKSGIKAAVFAYPYGSVPLIPIELVKPVEGRSRRKLLDLISSVREISPLDNGDIDYLMKAHIHSVLIFDIDRGKIYELFPQDVEKLMELYDSYVRKY</sequence>
<organism evidence="1">
    <name type="scientific">Ignisphaera aggregans</name>
    <dbReference type="NCBI Taxonomy" id="334771"/>
    <lineage>
        <taxon>Archaea</taxon>
        <taxon>Thermoproteota</taxon>
        <taxon>Thermoprotei</taxon>
        <taxon>Desulfurococcales</taxon>
        <taxon>Desulfurococcaceae</taxon>
        <taxon>Ignisphaera</taxon>
    </lineage>
</organism>
<evidence type="ECO:0000313" key="1">
    <source>
        <dbReference type="EMBL" id="HGN37619.1"/>
    </source>
</evidence>
<protein>
    <submittedName>
        <fullName evidence="1">Uncharacterized protein</fullName>
    </submittedName>
</protein>
<name>A0A7J3IA26_9CREN</name>
<accession>A0A7J3IA26</accession>
<dbReference type="EMBL" id="DTAI01000256">
    <property type="protein sequence ID" value="HGN37619.1"/>
    <property type="molecule type" value="Genomic_DNA"/>
</dbReference>